<gene>
    <name evidence="1" type="ORF">EVOR1521_LOCUS13434</name>
</gene>
<sequence length="118" mass="13233">MMRNSVTQALAWVERPMEVSFLYRVQAQLSPRARRCKTTCGYAKEENAEAGELHPATSTSGTGRRDRNTLMVVAACTSSPPRLRKSSAYDVQVWTSALYAHQSRDPCIRSLVCQILVR</sequence>
<evidence type="ECO:0000313" key="1">
    <source>
        <dbReference type="EMBL" id="CAJ1387328.1"/>
    </source>
</evidence>
<dbReference type="EMBL" id="CAUJNA010001502">
    <property type="protein sequence ID" value="CAJ1387328.1"/>
    <property type="molecule type" value="Genomic_DNA"/>
</dbReference>
<name>A0AA36IGG8_9DINO</name>
<keyword evidence="2" id="KW-1185">Reference proteome</keyword>
<organism evidence="1 2">
    <name type="scientific">Effrenium voratum</name>
    <dbReference type="NCBI Taxonomy" id="2562239"/>
    <lineage>
        <taxon>Eukaryota</taxon>
        <taxon>Sar</taxon>
        <taxon>Alveolata</taxon>
        <taxon>Dinophyceae</taxon>
        <taxon>Suessiales</taxon>
        <taxon>Symbiodiniaceae</taxon>
        <taxon>Effrenium</taxon>
    </lineage>
</organism>
<proteinExistence type="predicted"/>
<dbReference type="Proteomes" id="UP001178507">
    <property type="component" value="Unassembled WGS sequence"/>
</dbReference>
<evidence type="ECO:0000313" key="2">
    <source>
        <dbReference type="Proteomes" id="UP001178507"/>
    </source>
</evidence>
<accession>A0AA36IGG8</accession>
<reference evidence="1" key="1">
    <citation type="submission" date="2023-08" db="EMBL/GenBank/DDBJ databases">
        <authorList>
            <person name="Chen Y."/>
            <person name="Shah S."/>
            <person name="Dougan E. K."/>
            <person name="Thang M."/>
            <person name="Chan C."/>
        </authorList>
    </citation>
    <scope>NUCLEOTIDE SEQUENCE</scope>
</reference>
<protein>
    <submittedName>
        <fullName evidence="1">Uncharacterized protein</fullName>
    </submittedName>
</protein>
<dbReference type="AlphaFoldDB" id="A0AA36IGG8"/>
<comment type="caution">
    <text evidence="1">The sequence shown here is derived from an EMBL/GenBank/DDBJ whole genome shotgun (WGS) entry which is preliminary data.</text>
</comment>